<evidence type="ECO:0000313" key="2">
    <source>
        <dbReference type="EMBL" id="MEQ2247977.1"/>
    </source>
</evidence>
<keyword evidence="3" id="KW-1185">Reference proteome</keyword>
<reference evidence="2 3" key="1">
    <citation type="submission" date="2021-06" db="EMBL/GenBank/DDBJ databases">
        <authorList>
            <person name="Palmer J.M."/>
        </authorList>
    </citation>
    <scope>NUCLEOTIDE SEQUENCE [LARGE SCALE GENOMIC DNA]</scope>
    <source>
        <strain evidence="3">if_2019</strain>
        <tissue evidence="2">Muscle</tissue>
    </source>
</reference>
<comment type="caution">
    <text evidence="2">The sequence shown here is derived from an EMBL/GenBank/DDBJ whole genome shotgun (WGS) entry which is preliminary data.</text>
</comment>
<feature type="compositionally biased region" description="Basic and acidic residues" evidence="1">
    <location>
        <begin position="267"/>
        <end position="285"/>
    </location>
</feature>
<feature type="region of interest" description="Disordered" evidence="1">
    <location>
        <begin position="1"/>
        <end position="27"/>
    </location>
</feature>
<feature type="region of interest" description="Disordered" evidence="1">
    <location>
        <begin position="95"/>
        <end position="152"/>
    </location>
</feature>
<dbReference type="EMBL" id="JAHRIQ010082338">
    <property type="protein sequence ID" value="MEQ2247977.1"/>
    <property type="molecule type" value="Genomic_DNA"/>
</dbReference>
<gene>
    <name evidence="2" type="ORF">ILYODFUR_014614</name>
</gene>
<feature type="compositionally biased region" description="Acidic residues" evidence="1">
    <location>
        <begin position="189"/>
        <end position="198"/>
    </location>
</feature>
<sequence length="436" mass="47305">MSSNRKKPPAELDDVSADGSTDYPDRNSTMEVRLQAQEDEITLLKSSLADALRRIRIHDQLLPLLKQQLIAVNPSAARVLNQVCYADGFSSVRKLSASSPNDGIHHAATAARQQSESNVSNANGHIGGVNSSEHQSHQRLPSLDKSTQTEPTMFSLSEGVQSLQLEDAFPPGQLALDGTRGKLHRIPSMEEEEEDRVDEEARRDQKKEMGWAPSVEEHIQPTTVRCLQKEEFQDGSCSPDEPRSASASPGSDQNLSSRSGPLSPIQEGDRTLVRRNSEKLGNPERQRKRLDKKAASSANLLTRSPSLENRAKELIAGAGPLPYCRITLCGGGQDAAGVLRAELCVELALCGCGFVNFSGMELTCWGVPLCCGEEIHGVWVRDMCSISVSWLGVALWGNSCGGSWGVGGSWGSLRDWEVLRLFHSVVALVGGLVLTM</sequence>
<proteinExistence type="predicted"/>
<feature type="compositionally biased region" description="Polar residues" evidence="1">
    <location>
        <begin position="245"/>
        <end position="260"/>
    </location>
</feature>
<dbReference type="Proteomes" id="UP001482620">
    <property type="component" value="Unassembled WGS sequence"/>
</dbReference>
<feature type="region of interest" description="Disordered" evidence="1">
    <location>
        <begin position="171"/>
        <end position="296"/>
    </location>
</feature>
<evidence type="ECO:0000313" key="3">
    <source>
        <dbReference type="Proteomes" id="UP001482620"/>
    </source>
</evidence>
<organism evidence="2 3">
    <name type="scientific">Ilyodon furcidens</name>
    <name type="common">goldbreast splitfin</name>
    <dbReference type="NCBI Taxonomy" id="33524"/>
    <lineage>
        <taxon>Eukaryota</taxon>
        <taxon>Metazoa</taxon>
        <taxon>Chordata</taxon>
        <taxon>Craniata</taxon>
        <taxon>Vertebrata</taxon>
        <taxon>Euteleostomi</taxon>
        <taxon>Actinopterygii</taxon>
        <taxon>Neopterygii</taxon>
        <taxon>Teleostei</taxon>
        <taxon>Neoteleostei</taxon>
        <taxon>Acanthomorphata</taxon>
        <taxon>Ovalentaria</taxon>
        <taxon>Atherinomorphae</taxon>
        <taxon>Cyprinodontiformes</taxon>
        <taxon>Goodeidae</taxon>
        <taxon>Ilyodon</taxon>
    </lineage>
</organism>
<name>A0ABV0UTU0_9TELE</name>
<feature type="compositionally biased region" description="Polar residues" evidence="1">
    <location>
        <begin position="111"/>
        <end position="133"/>
    </location>
</feature>
<accession>A0ABV0UTU0</accession>
<dbReference type="CDD" id="cd21949">
    <property type="entry name" value="TD_EMAP3"/>
    <property type="match status" value="1"/>
</dbReference>
<protein>
    <submittedName>
        <fullName evidence="2">Uncharacterized protein</fullName>
    </submittedName>
</protein>
<feature type="compositionally biased region" description="Basic and acidic residues" evidence="1">
    <location>
        <begin position="199"/>
        <end position="219"/>
    </location>
</feature>
<evidence type="ECO:0000256" key="1">
    <source>
        <dbReference type="SAM" id="MobiDB-lite"/>
    </source>
</evidence>